<organism evidence="1 2">
    <name type="scientific">Melia azedarach</name>
    <name type="common">Chinaberry tree</name>
    <dbReference type="NCBI Taxonomy" id="155640"/>
    <lineage>
        <taxon>Eukaryota</taxon>
        <taxon>Viridiplantae</taxon>
        <taxon>Streptophyta</taxon>
        <taxon>Embryophyta</taxon>
        <taxon>Tracheophyta</taxon>
        <taxon>Spermatophyta</taxon>
        <taxon>Magnoliopsida</taxon>
        <taxon>eudicotyledons</taxon>
        <taxon>Gunneridae</taxon>
        <taxon>Pentapetalae</taxon>
        <taxon>rosids</taxon>
        <taxon>malvids</taxon>
        <taxon>Sapindales</taxon>
        <taxon>Meliaceae</taxon>
        <taxon>Melia</taxon>
    </lineage>
</organism>
<reference evidence="1 2" key="1">
    <citation type="journal article" date="2023" name="Science">
        <title>Complex scaffold remodeling in plant triterpene biosynthesis.</title>
        <authorList>
            <person name="De La Pena R."/>
            <person name="Hodgson H."/>
            <person name="Liu J.C."/>
            <person name="Stephenson M.J."/>
            <person name="Martin A.C."/>
            <person name="Owen C."/>
            <person name="Harkess A."/>
            <person name="Leebens-Mack J."/>
            <person name="Jimenez L.E."/>
            <person name="Osbourn A."/>
            <person name="Sattely E.S."/>
        </authorList>
    </citation>
    <scope>NUCLEOTIDE SEQUENCE [LARGE SCALE GENOMIC DNA]</scope>
    <source>
        <strain evidence="2">cv. JPN11</strain>
        <tissue evidence="1">Leaf</tissue>
    </source>
</reference>
<dbReference type="Proteomes" id="UP001164539">
    <property type="component" value="Chromosome 12"/>
</dbReference>
<comment type="caution">
    <text evidence="1">The sequence shown here is derived from an EMBL/GenBank/DDBJ whole genome shotgun (WGS) entry which is preliminary data.</text>
</comment>
<protein>
    <submittedName>
        <fullName evidence="1">Transcription initiation factor TFIID subunit 12</fullName>
    </submittedName>
</protein>
<dbReference type="EMBL" id="CM051405">
    <property type="protein sequence ID" value="KAJ4705182.1"/>
    <property type="molecule type" value="Genomic_DNA"/>
</dbReference>
<keyword evidence="2" id="KW-1185">Reference proteome</keyword>
<proteinExistence type="predicted"/>
<evidence type="ECO:0000313" key="2">
    <source>
        <dbReference type="Proteomes" id="UP001164539"/>
    </source>
</evidence>
<accession>A0ACC1X1M0</accession>
<evidence type="ECO:0000313" key="1">
    <source>
        <dbReference type="EMBL" id="KAJ4705182.1"/>
    </source>
</evidence>
<sequence length="550" mass="58443">MDQQQQQQTQTPAPPTTTNATSQPTETASQPPSQPQSQPPPQRQQQQQQQPQPQQTPPAPPPSTPTTTPATNAPNPSPTPTPNPNPTSKPSSLTPTQPRPAAFSRPWQQPQQQQHTHFSHFSSIPSSSSSASPSSSISPSISAPPRGGIAIGVPAPRPSAASPQPAPPFSSSFGQQFGGLGRAGVNVPDSVSTSSPLQVRPPGMQGVGVMGSLGSSSQMRPGGISAQHHQQRPVQQSSLRPPPSSPNSPSPAMPNFQGQGLMRVSSVGSPGSPSPNTSQSVQSFNQPWLSSGSQGKPPLPPPSTYRPQMSTPTMQQRSHIPQQHSPLSTTSQQHGSSVQPQQLKPSHQLQEHYGQHFSSPRGPQSLPHQQQITRPQGSAVQKPSSLASAQPNTVQPANQSKVASAESDEFGNRILSKRSIHELVNQIDPSERLDSEVEDILVDIAEDFVESITTFGCSLAKHRKSDTLEAKDILLHLERNWNMMLPGFSGDEIKTYRKPLTNDIHKERLAVIKKSAMATEVASTRTSAGQAAVNAKGNMGKVPASVIGST</sequence>
<gene>
    <name evidence="1" type="ORF">OWV82_021995</name>
</gene>
<name>A0ACC1X1M0_MELAZ</name>